<dbReference type="InterPro" id="IPR050570">
    <property type="entry name" value="Cell_wall_metabolism_enzyme"/>
</dbReference>
<protein>
    <submittedName>
        <fullName evidence="5">Murein DD-endopeptidase MepM/ murein hydrolase activator NlpD</fullName>
    </submittedName>
</protein>
<gene>
    <name evidence="5" type="ORF">J2T60_001279</name>
</gene>
<feature type="domain" description="Peptidase family M23 N-terminal" evidence="4">
    <location>
        <begin position="32"/>
        <end position="105"/>
    </location>
</feature>
<keyword evidence="5" id="KW-0378">Hydrolase</keyword>
<feature type="domain" description="M23ase beta-sheet core" evidence="3">
    <location>
        <begin position="179"/>
        <end position="273"/>
    </location>
</feature>
<feature type="signal peptide" evidence="2">
    <location>
        <begin position="1"/>
        <end position="24"/>
    </location>
</feature>
<evidence type="ECO:0000256" key="2">
    <source>
        <dbReference type="SAM" id="SignalP"/>
    </source>
</evidence>
<sequence length="290" mass="31956">MRSAPVLFVVSLLFLFTLPTLALADDQALPRHNPVPGGVAVIELPESDQRPAVRYRERSALVVPSGGRYQAVLGIPLSASTGQHEYQFSLGDDDWQTDTFHVSDKEYAESRITIEDESMVTPDEEAMKRINQERPRIRQALSQHTDKDDVPLSFILPVEDVETSPFGRKRFINDQPRNPHGGIDIRGATGTPIVAPGPGTVIETGDYYFNGKTVFLDHGQGLVSMFCHMDEIEVSVGDELEPGDRVGTVGMTGRVTGPHLHWSVSLGNTMVNPRYFLEDESPLDASGDDE</sequence>
<proteinExistence type="predicted"/>
<dbReference type="CDD" id="cd12797">
    <property type="entry name" value="M23_peptidase"/>
    <property type="match status" value="1"/>
</dbReference>
<dbReference type="GO" id="GO:0016787">
    <property type="term" value="F:hydrolase activity"/>
    <property type="evidence" value="ECO:0007669"/>
    <property type="project" value="UniProtKB-KW"/>
</dbReference>
<reference evidence="5 6" key="1">
    <citation type="submission" date="2022-03" db="EMBL/GenBank/DDBJ databases">
        <title>Genomic Encyclopedia of Type Strains, Phase III (KMG-III): the genomes of soil and plant-associated and newly described type strains.</title>
        <authorList>
            <person name="Whitman W."/>
        </authorList>
    </citation>
    <scope>NUCLEOTIDE SEQUENCE [LARGE SCALE GENOMIC DNA]</scope>
    <source>
        <strain evidence="5 6">BSker1</strain>
    </source>
</reference>
<dbReference type="PANTHER" id="PTHR21666">
    <property type="entry name" value="PEPTIDASE-RELATED"/>
    <property type="match status" value="1"/>
</dbReference>
<name>A0ABT1G7P3_9GAMM</name>
<dbReference type="SUPFAM" id="SSF51261">
    <property type="entry name" value="Duplicated hybrid motif"/>
    <property type="match status" value="1"/>
</dbReference>
<dbReference type="Pfam" id="PF18421">
    <property type="entry name" value="Peptidase_M23_N"/>
    <property type="match status" value="1"/>
</dbReference>
<feature type="chain" id="PRO_5045720428" evidence="2">
    <location>
        <begin position="25"/>
        <end position="290"/>
    </location>
</feature>
<evidence type="ECO:0000259" key="3">
    <source>
        <dbReference type="Pfam" id="PF01551"/>
    </source>
</evidence>
<dbReference type="Proteomes" id="UP001523550">
    <property type="component" value="Unassembled WGS sequence"/>
</dbReference>
<evidence type="ECO:0000256" key="1">
    <source>
        <dbReference type="SAM" id="MobiDB-lite"/>
    </source>
</evidence>
<evidence type="ECO:0000259" key="4">
    <source>
        <dbReference type="Pfam" id="PF18421"/>
    </source>
</evidence>
<dbReference type="InterPro" id="IPR011055">
    <property type="entry name" value="Dup_hybrid_motif"/>
</dbReference>
<keyword evidence="2" id="KW-0732">Signal</keyword>
<dbReference type="PANTHER" id="PTHR21666:SF285">
    <property type="entry name" value="M23 FAMILY METALLOPEPTIDASE"/>
    <property type="match status" value="1"/>
</dbReference>
<dbReference type="InterPro" id="IPR016047">
    <property type="entry name" value="M23ase_b-sheet_dom"/>
</dbReference>
<organism evidence="5 6">
    <name type="scientific">Natronospira proteinivora</name>
    <dbReference type="NCBI Taxonomy" id="1807133"/>
    <lineage>
        <taxon>Bacteria</taxon>
        <taxon>Pseudomonadati</taxon>
        <taxon>Pseudomonadota</taxon>
        <taxon>Gammaproteobacteria</taxon>
        <taxon>Natronospirales</taxon>
        <taxon>Natronospiraceae</taxon>
        <taxon>Natronospira</taxon>
    </lineage>
</organism>
<evidence type="ECO:0000313" key="6">
    <source>
        <dbReference type="Proteomes" id="UP001523550"/>
    </source>
</evidence>
<accession>A0ABT1G7P3</accession>
<dbReference type="Pfam" id="PF01551">
    <property type="entry name" value="Peptidase_M23"/>
    <property type="match status" value="1"/>
</dbReference>
<dbReference type="InterPro" id="IPR040487">
    <property type="entry name" value="Peptidase_M23_N"/>
</dbReference>
<dbReference type="EMBL" id="JALJYF010000001">
    <property type="protein sequence ID" value="MCP1727314.1"/>
    <property type="molecule type" value="Genomic_DNA"/>
</dbReference>
<dbReference type="Gene3D" id="2.60.40.1590">
    <property type="entry name" value="Peptidoglycan hydrolase domains"/>
    <property type="match status" value="1"/>
</dbReference>
<comment type="caution">
    <text evidence="5">The sequence shown here is derived from an EMBL/GenBank/DDBJ whole genome shotgun (WGS) entry which is preliminary data.</text>
</comment>
<dbReference type="Gene3D" id="2.70.70.10">
    <property type="entry name" value="Glucose Permease (Domain IIA)"/>
    <property type="match status" value="1"/>
</dbReference>
<evidence type="ECO:0000313" key="5">
    <source>
        <dbReference type="EMBL" id="MCP1727314.1"/>
    </source>
</evidence>
<dbReference type="RefSeq" id="WP_253447031.1">
    <property type="nucleotide sequence ID" value="NZ_JALJYF010000001.1"/>
</dbReference>
<keyword evidence="6" id="KW-1185">Reference proteome</keyword>
<feature type="region of interest" description="Disordered" evidence="1">
    <location>
        <begin position="168"/>
        <end position="191"/>
    </location>
</feature>